<evidence type="ECO:0000313" key="1">
    <source>
        <dbReference type="EMBL" id="KAF0771928.1"/>
    </source>
</evidence>
<dbReference type="EMBL" id="VUJU01000234">
    <property type="protein sequence ID" value="KAF0771928.1"/>
    <property type="molecule type" value="Genomic_DNA"/>
</dbReference>
<reference evidence="1 2" key="1">
    <citation type="submission" date="2019-08" db="EMBL/GenBank/DDBJ databases">
        <title>Whole genome of Aphis craccivora.</title>
        <authorList>
            <person name="Voronova N.V."/>
            <person name="Shulinski R.S."/>
            <person name="Bandarenka Y.V."/>
            <person name="Zhorov D.G."/>
            <person name="Warner D."/>
        </authorList>
    </citation>
    <scope>NUCLEOTIDE SEQUENCE [LARGE SCALE GENOMIC DNA]</scope>
    <source>
        <strain evidence="1">180601</strain>
        <tissue evidence="1">Whole Body</tissue>
    </source>
</reference>
<dbReference type="Proteomes" id="UP000478052">
    <property type="component" value="Unassembled WGS sequence"/>
</dbReference>
<evidence type="ECO:0000313" key="2">
    <source>
        <dbReference type="Proteomes" id="UP000478052"/>
    </source>
</evidence>
<gene>
    <name evidence="1" type="ORF">FWK35_00029088</name>
</gene>
<sequence length="36" mass="4303">MLKLTSVKINHEPSKKSIMKFVVSLMNWMKIYYVSK</sequence>
<proteinExistence type="predicted"/>
<accession>A0A6G0ZLT9</accession>
<name>A0A6G0ZLT9_APHCR</name>
<keyword evidence="2" id="KW-1185">Reference proteome</keyword>
<protein>
    <submittedName>
        <fullName evidence="1">Uncharacterized protein</fullName>
    </submittedName>
</protein>
<comment type="caution">
    <text evidence="1">The sequence shown here is derived from an EMBL/GenBank/DDBJ whole genome shotgun (WGS) entry which is preliminary data.</text>
</comment>
<organism evidence="1 2">
    <name type="scientific">Aphis craccivora</name>
    <name type="common">Cowpea aphid</name>
    <dbReference type="NCBI Taxonomy" id="307492"/>
    <lineage>
        <taxon>Eukaryota</taxon>
        <taxon>Metazoa</taxon>
        <taxon>Ecdysozoa</taxon>
        <taxon>Arthropoda</taxon>
        <taxon>Hexapoda</taxon>
        <taxon>Insecta</taxon>
        <taxon>Pterygota</taxon>
        <taxon>Neoptera</taxon>
        <taxon>Paraneoptera</taxon>
        <taxon>Hemiptera</taxon>
        <taxon>Sternorrhyncha</taxon>
        <taxon>Aphidomorpha</taxon>
        <taxon>Aphidoidea</taxon>
        <taxon>Aphididae</taxon>
        <taxon>Aphidini</taxon>
        <taxon>Aphis</taxon>
        <taxon>Aphis</taxon>
    </lineage>
</organism>
<dbReference type="AlphaFoldDB" id="A0A6G0ZLT9"/>